<dbReference type="Proteomes" id="UP000507222">
    <property type="component" value="Unassembled WGS sequence"/>
</dbReference>
<evidence type="ECO:0000313" key="2">
    <source>
        <dbReference type="EMBL" id="CAB4263519.1"/>
    </source>
</evidence>
<feature type="region of interest" description="Disordered" evidence="1">
    <location>
        <begin position="101"/>
        <end position="121"/>
    </location>
</feature>
<dbReference type="EMBL" id="CAEKDK010000001">
    <property type="protein sequence ID" value="CAB4263519.1"/>
    <property type="molecule type" value="Genomic_DNA"/>
</dbReference>
<sequence length="121" mass="13592">MAVHAVDIEVIYSEERGDEVYLDEEKESVGNAVQDLIDRKILKFPEKATMDVDQNPFPNTQVNMAAAERRTREISADPKAKGKAKMYPEVRCQCEVTLKVVPPKPKEPTKEPTQGTYQGAD</sequence>
<dbReference type="AlphaFoldDB" id="A0A6J5TIV4"/>
<protein>
    <submittedName>
        <fullName evidence="2">Uncharacterized protein</fullName>
    </submittedName>
</protein>
<gene>
    <name evidence="2" type="ORF">CURHAP_LOCUS3883</name>
</gene>
<evidence type="ECO:0000313" key="3">
    <source>
        <dbReference type="Proteomes" id="UP000507222"/>
    </source>
</evidence>
<reference evidence="2 3" key="1">
    <citation type="submission" date="2020-05" db="EMBL/GenBank/DDBJ databases">
        <authorList>
            <person name="Campoy J."/>
            <person name="Schneeberger K."/>
            <person name="Spophaly S."/>
        </authorList>
    </citation>
    <scope>NUCLEOTIDE SEQUENCE [LARGE SCALE GENOMIC DNA]</scope>
    <source>
        <strain evidence="2">PruArmRojPasFocal</strain>
    </source>
</reference>
<accession>A0A6J5TIV4</accession>
<organism evidence="2 3">
    <name type="scientific">Prunus armeniaca</name>
    <name type="common">Apricot</name>
    <name type="synonym">Armeniaca vulgaris</name>
    <dbReference type="NCBI Taxonomy" id="36596"/>
    <lineage>
        <taxon>Eukaryota</taxon>
        <taxon>Viridiplantae</taxon>
        <taxon>Streptophyta</taxon>
        <taxon>Embryophyta</taxon>
        <taxon>Tracheophyta</taxon>
        <taxon>Spermatophyta</taxon>
        <taxon>Magnoliopsida</taxon>
        <taxon>eudicotyledons</taxon>
        <taxon>Gunneridae</taxon>
        <taxon>Pentapetalae</taxon>
        <taxon>rosids</taxon>
        <taxon>fabids</taxon>
        <taxon>Rosales</taxon>
        <taxon>Rosaceae</taxon>
        <taxon>Amygdaloideae</taxon>
        <taxon>Amygdaleae</taxon>
        <taxon>Prunus</taxon>
    </lineage>
</organism>
<proteinExistence type="predicted"/>
<name>A0A6J5TIV4_PRUAR</name>
<evidence type="ECO:0000256" key="1">
    <source>
        <dbReference type="SAM" id="MobiDB-lite"/>
    </source>
</evidence>